<comment type="caution">
    <text evidence="8">The sequence shown here is derived from an EMBL/GenBank/DDBJ whole genome shotgun (WGS) entry which is preliminary data.</text>
</comment>
<dbReference type="SUPFAM" id="SSF88946">
    <property type="entry name" value="Sigma2 domain of RNA polymerase sigma factors"/>
    <property type="match status" value="1"/>
</dbReference>
<dbReference type="InterPro" id="IPR007627">
    <property type="entry name" value="RNA_pol_sigma70_r2"/>
</dbReference>
<dbReference type="Gene3D" id="1.10.10.10">
    <property type="entry name" value="Winged helix-like DNA-binding domain superfamily/Winged helix DNA-binding domain"/>
    <property type="match status" value="1"/>
</dbReference>
<dbReference type="InterPro" id="IPR013324">
    <property type="entry name" value="RNA_pol_sigma_r3/r4-like"/>
</dbReference>
<proteinExistence type="inferred from homology"/>
<keyword evidence="5" id="KW-0472">Membrane</keyword>
<keyword evidence="2" id="KW-0805">Transcription regulation</keyword>
<dbReference type="InterPro" id="IPR014284">
    <property type="entry name" value="RNA_pol_sigma-70_dom"/>
</dbReference>
<protein>
    <submittedName>
        <fullName evidence="8">RNA polymerase sigma-70 factor</fullName>
    </submittedName>
</protein>
<dbReference type="Pfam" id="PF04542">
    <property type="entry name" value="Sigma70_r2"/>
    <property type="match status" value="1"/>
</dbReference>
<sequence>MKTLDTNIDLNLLSRLRQSDQKAFDSIYSKYSLPLYRTCVKRLLDTELCNDIVHDIFLALWENRDKSTIQNLKAYLFQALRFKIIDHIQKKGRKESLLTGYVHQLQKDYIGTDHAVRTKLMQDLIDQEVKKFPQKMRMVYLMSREDNLSYAEIARKMGISEQTVRTHIKHALRRLRIRITFFIFILFFFTLYLFK</sequence>
<evidence type="ECO:0000256" key="4">
    <source>
        <dbReference type="ARBA" id="ARBA00023163"/>
    </source>
</evidence>
<keyword evidence="3" id="KW-0731">Sigma factor</keyword>
<dbReference type="CDD" id="cd06171">
    <property type="entry name" value="Sigma70_r4"/>
    <property type="match status" value="1"/>
</dbReference>
<dbReference type="InterPro" id="IPR036388">
    <property type="entry name" value="WH-like_DNA-bd_sf"/>
</dbReference>
<evidence type="ECO:0000259" key="7">
    <source>
        <dbReference type="Pfam" id="PF08281"/>
    </source>
</evidence>
<evidence type="ECO:0000256" key="2">
    <source>
        <dbReference type="ARBA" id="ARBA00023015"/>
    </source>
</evidence>
<dbReference type="RefSeq" id="WP_346086691.1">
    <property type="nucleotide sequence ID" value="NZ_BAAAZK010000007.1"/>
</dbReference>
<evidence type="ECO:0000256" key="5">
    <source>
        <dbReference type="SAM" id="Phobius"/>
    </source>
</evidence>
<evidence type="ECO:0000256" key="3">
    <source>
        <dbReference type="ARBA" id="ARBA00023082"/>
    </source>
</evidence>
<feature type="domain" description="RNA polymerase sigma-70 region 2" evidence="6">
    <location>
        <begin position="28"/>
        <end position="93"/>
    </location>
</feature>
<dbReference type="SUPFAM" id="SSF88659">
    <property type="entry name" value="Sigma3 and sigma4 domains of RNA polymerase sigma factors"/>
    <property type="match status" value="1"/>
</dbReference>
<dbReference type="PANTHER" id="PTHR43133:SF46">
    <property type="entry name" value="RNA POLYMERASE SIGMA-70 FACTOR ECF SUBFAMILY"/>
    <property type="match status" value="1"/>
</dbReference>
<dbReference type="Pfam" id="PF08281">
    <property type="entry name" value="Sigma70_r4_2"/>
    <property type="match status" value="1"/>
</dbReference>
<keyword evidence="4" id="KW-0804">Transcription</keyword>
<gene>
    <name evidence="8" type="ORF">GCM10022218_29650</name>
</gene>
<dbReference type="Proteomes" id="UP001500167">
    <property type="component" value="Unassembled WGS sequence"/>
</dbReference>
<dbReference type="NCBIfam" id="TIGR02937">
    <property type="entry name" value="sigma70-ECF"/>
    <property type="match status" value="1"/>
</dbReference>
<dbReference type="EMBL" id="BAAAZK010000007">
    <property type="protein sequence ID" value="GAA4178593.1"/>
    <property type="molecule type" value="Genomic_DNA"/>
</dbReference>
<accession>A0ABP8A698</accession>
<dbReference type="InterPro" id="IPR039425">
    <property type="entry name" value="RNA_pol_sigma-70-like"/>
</dbReference>
<dbReference type="PANTHER" id="PTHR43133">
    <property type="entry name" value="RNA POLYMERASE ECF-TYPE SIGMA FACTO"/>
    <property type="match status" value="1"/>
</dbReference>
<dbReference type="InterPro" id="IPR013249">
    <property type="entry name" value="RNA_pol_sigma70_r4_t2"/>
</dbReference>
<keyword evidence="5" id="KW-1133">Transmembrane helix</keyword>
<keyword evidence="5" id="KW-0812">Transmembrane</keyword>
<feature type="domain" description="RNA polymerase sigma factor 70 region 4 type 2" evidence="7">
    <location>
        <begin position="125"/>
        <end position="175"/>
    </location>
</feature>
<keyword evidence="9" id="KW-1185">Reference proteome</keyword>
<dbReference type="InterPro" id="IPR013325">
    <property type="entry name" value="RNA_pol_sigma_r2"/>
</dbReference>
<evidence type="ECO:0000259" key="6">
    <source>
        <dbReference type="Pfam" id="PF04542"/>
    </source>
</evidence>
<evidence type="ECO:0000256" key="1">
    <source>
        <dbReference type="ARBA" id="ARBA00010641"/>
    </source>
</evidence>
<evidence type="ECO:0000313" key="9">
    <source>
        <dbReference type="Proteomes" id="UP001500167"/>
    </source>
</evidence>
<name>A0ABP8A698_9SPHI</name>
<comment type="similarity">
    <text evidence="1">Belongs to the sigma-70 factor family. ECF subfamily.</text>
</comment>
<dbReference type="Gene3D" id="1.10.1740.10">
    <property type="match status" value="1"/>
</dbReference>
<evidence type="ECO:0000313" key="8">
    <source>
        <dbReference type="EMBL" id="GAA4178593.1"/>
    </source>
</evidence>
<reference evidence="9" key="1">
    <citation type="journal article" date="2019" name="Int. J. Syst. Evol. Microbiol.">
        <title>The Global Catalogue of Microorganisms (GCM) 10K type strain sequencing project: providing services to taxonomists for standard genome sequencing and annotation.</title>
        <authorList>
            <consortium name="The Broad Institute Genomics Platform"/>
            <consortium name="The Broad Institute Genome Sequencing Center for Infectious Disease"/>
            <person name="Wu L."/>
            <person name="Ma J."/>
        </authorList>
    </citation>
    <scope>NUCLEOTIDE SEQUENCE [LARGE SCALE GENOMIC DNA]</scope>
    <source>
        <strain evidence="9">JCM 16722</strain>
    </source>
</reference>
<feature type="transmembrane region" description="Helical" evidence="5">
    <location>
        <begin position="175"/>
        <end position="194"/>
    </location>
</feature>
<organism evidence="8 9">
    <name type="scientific">Sphingobacterium ginsenosidimutans</name>
    <dbReference type="NCBI Taxonomy" id="687845"/>
    <lineage>
        <taxon>Bacteria</taxon>
        <taxon>Pseudomonadati</taxon>
        <taxon>Bacteroidota</taxon>
        <taxon>Sphingobacteriia</taxon>
        <taxon>Sphingobacteriales</taxon>
        <taxon>Sphingobacteriaceae</taxon>
        <taxon>Sphingobacterium</taxon>
    </lineage>
</organism>